<feature type="compositionally biased region" description="Basic and acidic residues" evidence="1">
    <location>
        <begin position="36"/>
        <end position="53"/>
    </location>
</feature>
<proteinExistence type="predicted"/>
<gene>
    <name evidence="2" type="ORF">QBC35DRAFT_227549</name>
</gene>
<protein>
    <submittedName>
        <fullName evidence="2">Uncharacterized protein</fullName>
    </submittedName>
</protein>
<evidence type="ECO:0000256" key="1">
    <source>
        <dbReference type="SAM" id="MobiDB-lite"/>
    </source>
</evidence>
<reference evidence="2" key="1">
    <citation type="journal article" date="2023" name="Mol. Phylogenet. Evol.">
        <title>Genome-scale phylogeny and comparative genomics of the fungal order Sordariales.</title>
        <authorList>
            <person name="Hensen N."/>
            <person name="Bonometti L."/>
            <person name="Westerberg I."/>
            <person name="Brannstrom I.O."/>
            <person name="Guillou S."/>
            <person name="Cros-Aarteil S."/>
            <person name="Calhoun S."/>
            <person name="Haridas S."/>
            <person name="Kuo A."/>
            <person name="Mondo S."/>
            <person name="Pangilinan J."/>
            <person name="Riley R."/>
            <person name="LaButti K."/>
            <person name="Andreopoulos B."/>
            <person name="Lipzen A."/>
            <person name="Chen C."/>
            <person name="Yan M."/>
            <person name="Daum C."/>
            <person name="Ng V."/>
            <person name="Clum A."/>
            <person name="Steindorff A."/>
            <person name="Ohm R.A."/>
            <person name="Martin F."/>
            <person name="Silar P."/>
            <person name="Natvig D.O."/>
            <person name="Lalanne C."/>
            <person name="Gautier V."/>
            <person name="Ament-Velasquez S.L."/>
            <person name="Kruys A."/>
            <person name="Hutchinson M.I."/>
            <person name="Powell A.J."/>
            <person name="Barry K."/>
            <person name="Miller A.N."/>
            <person name="Grigoriev I.V."/>
            <person name="Debuchy R."/>
            <person name="Gladieux P."/>
            <person name="Hiltunen Thoren M."/>
            <person name="Johannesson H."/>
        </authorList>
    </citation>
    <scope>NUCLEOTIDE SEQUENCE</scope>
    <source>
        <strain evidence="2">PSN309</strain>
    </source>
</reference>
<dbReference type="Proteomes" id="UP001302126">
    <property type="component" value="Unassembled WGS sequence"/>
</dbReference>
<reference evidence="2" key="2">
    <citation type="submission" date="2023-05" db="EMBL/GenBank/DDBJ databases">
        <authorList>
            <consortium name="Lawrence Berkeley National Laboratory"/>
            <person name="Steindorff A."/>
            <person name="Hensen N."/>
            <person name="Bonometti L."/>
            <person name="Westerberg I."/>
            <person name="Brannstrom I.O."/>
            <person name="Guillou S."/>
            <person name="Cros-Aarteil S."/>
            <person name="Calhoun S."/>
            <person name="Haridas S."/>
            <person name="Kuo A."/>
            <person name="Mondo S."/>
            <person name="Pangilinan J."/>
            <person name="Riley R."/>
            <person name="Labutti K."/>
            <person name="Andreopoulos B."/>
            <person name="Lipzen A."/>
            <person name="Chen C."/>
            <person name="Yanf M."/>
            <person name="Daum C."/>
            <person name="Ng V."/>
            <person name="Clum A."/>
            <person name="Ohm R."/>
            <person name="Martin F."/>
            <person name="Silar P."/>
            <person name="Natvig D."/>
            <person name="Lalanne C."/>
            <person name="Gautier V."/>
            <person name="Ament-Velasquez S.L."/>
            <person name="Kruys A."/>
            <person name="Hutchinson M.I."/>
            <person name="Powell A.J."/>
            <person name="Barry K."/>
            <person name="Miller A.N."/>
            <person name="Grigoriev I.V."/>
            <person name="Debuchy R."/>
            <person name="Gladieux P."/>
            <person name="Thoren M.H."/>
            <person name="Johannesson H."/>
        </authorList>
    </citation>
    <scope>NUCLEOTIDE SEQUENCE</scope>
    <source>
        <strain evidence="2">PSN309</strain>
    </source>
</reference>
<comment type="caution">
    <text evidence="2">The sequence shown here is derived from an EMBL/GenBank/DDBJ whole genome shotgun (WGS) entry which is preliminary data.</text>
</comment>
<dbReference type="EMBL" id="MU864354">
    <property type="protein sequence ID" value="KAK4192565.1"/>
    <property type="molecule type" value="Genomic_DNA"/>
</dbReference>
<keyword evidence="3" id="KW-1185">Reference proteome</keyword>
<sequence length="209" mass="23774">METNLARCHGMTLDSGEESGDKRNKVARGKRVGRGSTRDLPSERRSRERESDAQSRLANLELKPRCSSGEVWMLRSGLAWAKTSCCLVQIERMQPRCSFGVGDNFLTRMPWLLTGILTVRDPDPKMLYTCSNCCAAWTTSSPWSRRYYVYNAALHSRFDVGPAVWFIQRSRSPSRTSRKRSGCQGGKWPLLCPVHACFTLHHPRPIRKP</sequence>
<accession>A0AAN7AP71</accession>
<dbReference type="AlphaFoldDB" id="A0AAN7AP71"/>
<evidence type="ECO:0000313" key="2">
    <source>
        <dbReference type="EMBL" id="KAK4192565.1"/>
    </source>
</evidence>
<evidence type="ECO:0000313" key="3">
    <source>
        <dbReference type="Proteomes" id="UP001302126"/>
    </source>
</evidence>
<name>A0AAN7AP71_9PEZI</name>
<organism evidence="2 3">
    <name type="scientific">Podospora australis</name>
    <dbReference type="NCBI Taxonomy" id="1536484"/>
    <lineage>
        <taxon>Eukaryota</taxon>
        <taxon>Fungi</taxon>
        <taxon>Dikarya</taxon>
        <taxon>Ascomycota</taxon>
        <taxon>Pezizomycotina</taxon>
        <taxon>Sordariomycetes</taxon>
        <taxon>Sordariomycetidae</taxon>
        <taxon>Sordariales</taxon>
        <taxon>Podosporaceae</taxon>
        <taxon>Podospora</taxon>
    </lineage>
</organism>
<feature type="region of interest" description="Disordered" evidence="1">
    <location>
        <begin position="1"/>
        <end position="54"/>
    </location>
</feature>